<protein>
    <recommendedName>
        <fullName evidence="4">Redox-active disulfide protein 2</fullName>
    </recommendedName>
</protein>
<keyword evidence="1" id="KW-0812">Transmembrane</keyword>
<gene>
    <name evidence="2" type="ORF">GCM10011343_21160</name>
</gene>
<evidence type="ECO:0008006" key="4">
    <source>
        <dbReference type="Google" id="ProtNLM"/>
    </source>
</evidence>
<sequence>MKSKKLSERTIEELKKNEKALRILTGLLVAALTVLFIASMYITINTGFTPLVVMPITLVPVVLLNLGTINKIKKEIKSRT</sequence>
<reference evidence="2" key="1">
    <citation type="journal article" date="2014" name="Int. J. Syst. Evol. Microbiol.">
        <title>Complete genome sequence of Corynebacterium casei LMG S-19264T (=DSM 44701T), isolated from a smear-ripened cheese.</title>
        <authorList>
            <consortium name="US DOE Joint Genome Institute (JGI-PGF)"/>
            <person name="Walter F."/>
            <person name="Albersmeier A."/>
            <person name="Kalinowski J."/>
            <person name="Ruckert C."/>
        </authorList>
    </citation>
    <scope>NUCLEOTIDE SEQUENCE</scope>
    <source>
        <strain evidence="2">CGMCC 1.12506</strain>
    </source>
</reference>
<dbReference type="Proteomes" id="UP000625735">
    <property type="component" value="Unassembled WGS sequence"/>
</dbReference>
<keyword evidence="1" id="KW-1133">Transmembrane helix</keyword>
<evidence type="ECO:0000313" key="3">
    <source>
        <dbReference type="Proteomes" id="UP000625735"/>
    </source>
</evidence>
<accession>A0A916Y4N7</accession>
<dbReference type="AlphaFoldDB" id="A0A916Y4N7"/>
<organism evidence="2 3">
    <name type="scientific">Flavobacterium orientale</name>
    <dbReference type="NCBI Taxonomy" id="1756020"/>
    <lineage>
        <taxon>Bacteria</taxon>
        <taxon>Pseudomonadati</taxon>
        <taxon>Bacteroidota</taxon>
        <taxon>Flavobacteriia</taxon>
        <taxon>Flavobacteriales</taxon>
        <taxon>Flavobacteriaceae</taxon>
        <taxon>Flavobacterium</taxon>
    </lineage>
</organism>
<evidence type="ECO:0000313" key="2">
    <source>
        <dbReference type="EMBL" id="GGD30774.1"/>
    </source>
</evidence>
<keyword evidence="3" id="KW-1185">Reference proteome</keyword>
<comment type="caution">
    <text evidence="2">The sequence shown here is derived from an EMBL/GenBank/DDBJ whole genome shotgun (WGS) entry which is preliminary data.</text>
</comment>
<keyword evidence="1" id="KW-0472">Membrane</keyword>
<evidence type="ECO:0000256" key="1">
    <source>
        <dbReference type="SAM" id="Phobius"/>
    </source>
</evidence>
<feature type="transmembrane region" description="Helical" evidence="1">
    <location>
        <begin position="48"/>
        <end position="69"/>
    </location>
</feature>
<reference evidence="2" key="2">
    <citation type="submission" date="2020-09" db="EMBL/GenBank/DDBJ databases">
        <authorList>
            <person name="Sun Q."/>
            <person name="Zhou Y."/>
        </authorList>
    </citation>
    <scope>NUCLEOTIDE SEQUENCE</scope>
    <source>
        <strain evidence="2">CGMCC 1.12506</strain>
    </source>
</reference>
<name>A0A916Y4N7_9FLAO</name>
<feature type="transmembrane region" description="Helical" evidence="1">
    <location>
        <begin position="21"/>
        <end position="42"/>
    </location>
</feature>
<dbReference type="RefSeq" id="WP_188362547.1">
    <property type="nucleotide sequence ID" value="NZ_BMFG01000008.1"/>
</dbReference>
<dbReference type="EMBL" id="BMFG01000008">
    <property type="protein sequence ID" value="GGD30774.1"/>
    <property type="molecule type" value="Genomic_DNA"/>
</dbReference>
<proteinExistence type="predicted"/>